<protein>
    <submittedName>
        <fullName evidence="2">Uncharacterized protein</fullName>
    </submittedName>
</protein>
<dbReference type="Proteomes" id="UP000887565">
    <property type="component" value="Unplaced"/>
</dbReference>
<sequence>MRKKDLDEFNPMKFRFLKIYSFQSSSQSILVPHCQQEKYENALLCMASNYSPDLGQTRNV</sequence>
<organism evidence="1 2">
    <name type="scientific">Romanomermis culicivorax</name>
    <name type="common">Nematode worm</name>
    <dbReference type="NCBI Taxonomy" id="13658"/>
    <lineage>
        <taxon>Eukaryota</taxon>
        <taxon>Metazoa</taxon>
        <taxon>Ecdysozoa</taxon>
        <taxon>Nematoda</taxon>
        <taxon>Enoplea</taxon>
        <taxon>Dorylaimia</taxon>
        <taxon>Mermithida</taxon>
        <taxon>Mermithoidea</taxon>
        <taxon>Mermithidae</taxon>
        <taxon>Romanomermis</taxon>
    </lineage>
</organism>
<reference evidence="2" key="1">
    <citation type="submission" date="2022-11" db="UniProtKB">
        <authorList>
            <consortium name="WormBaseParasite"/>
        </authorList>
    </citation>
    <scope>IDENTIFICATION</scope>
</reference>
<accession>A0A915HUT1</accession>
<evidence type="ECO:0000313" key="1">
    <source>
        <dbReference type="Proteomes" id="UP000887565"/>
    </source>
</evidence>
<keyword evidence="1" id="KW-1185">Reference proteome</keyword>
<dbReference type="AlphaFoldDB" id="A0A915HUT1"/>
<proteinExistence type="predicted"/>
<evidence type="ECO:0000313" key="2">
    <source>
        <dbReference type="WBParaSite" id="nRc.2.0.1.t05654-RA"/>
    </source>
</evidence>
<name>A0A915HUT1_ROMCU</name>
<dbReference type="WBParaSite" id="nRc.2.0.1.t05654-RA">
    <property type="protein sequence ID" value="nRc.2.0.1.t05654-RA"/>
    <property type="gene ID" value="nRc.2.0.1.g05654"/>
</dbReference>